<dbReference type="InterPro" id="IPR050222">
    <property type="entry name" value="MATE_MdtK"/>
</dbReference>
<keyword evidence="6" id="KW-0050">Antiport</keyword>
<feature type="transmembrane region" description="Helical" evidence="13">
    <location>
        <begin position="410"/>
        <end position="432"/>
    </location>
</feature>
<feature type="transmembrane region" description="Helical" evidence="13">
    <location>
        <begin position="383"/>
        <end position="404"/>
    </location>
</feature>
<dbReference type="InterPro" id="IPR002528">
    <property type="entry name" value="MATE_fam"/>
</dbReference>
<gene>
    <name evidence="14" type="ORF">H8S20_16230</name>
</gene>
<comment type="similarity">
    <text evidence="3">Belongs to the multi antimicrobial extrusion (MATE) (TC 2.A.66.1) family.</text>
</comment>
<organism evidence="14 15">
    <name type="scientific">Clostridium hominis</name>
    <dbReference type="NCBI Taxonomy" id="2763036"/>
    <lineage>
        <taxon>Bacteria</taxon>
        <taxon>Bacillati</taxon>
        <taxon>Bacillota</taxon>
        <taxon>Clostridia</taxon>
        <taxon>Eubacteriales</taxon>
        <taxon>Clostridiaceae</taxon>
        <taxon>Clostridium</taxon>
    </lineage>
</organism>
<keyword evidence="7" id="KW-1003">Cell membrane</keyword>
<dbReference type="CDD" id="cd13144">
    <property type="entry name" value="MATE_like_4"/>
    <property type="match status" value="1"/>
</dbReference>
<feature type="transmembrane region" description="Helical" evidence="13">
    <location>
        <begin position="158"/>
        <end position="182"/>
    </location>
</feature>
<comment type="subcellular location">
    <subcellularLocation>
        <location evidence="2">Cell membrane</location>
        <topology evidence="2">Multi-pass membrane protein</topology>
    </subcellularLocation>
</comment>
<dbReference type="Proteomes" id="UP000596929">
    <property type="component" value="Unassembled WGS sequence"/>
</dbReference>
<evidence type="ECO:0000256" key="3">
    <source>
        <dbReference type="ARBA" id="ARBA00010199"/>
    </source>
</evidence>
<keyword evidence="8 13" id="KW-0812">Transmembrane</keyword>
<dbReference type="NCBIfam" id="TIGR00797">
    <property type="entry name" value="matE"/>
    <property type="match status" value="1"/>
</dbReference>
<dbReference type="Pfam" id="PF01554">
    <property type="entry name" value="MatE"/>
    <property type="match status" value="2"/>
</dbReference>
<name>A0ABR7DG36_9CLOT</name>
<keyword evidence="15" id="KW-1185">Reference proteome</keyword>
<evidence type="ECO:0000256" key="7">
    <source>
        <dbReference type="ARBA" id="ARBA00022475"/>
    </source>
</evidence>
<reference evidence="14 15" key="1">
    <citation type="submission" date="2020-08" db="EMBL/GenBank/DDBJ databases">
        <title>Genome public.</title>
        <authorList>
            <person name="Liu C."/>
            <person name="Sun Q."/>
        </authorList>
    </citation>
    <scope>NUCLEOTIDE SEQUENCE [LARGE SCALE GENOMIC DNA]</scope>
    <source>
        <strain evidence="14 15">NSJ-6</strain>
    </source>
</reference>
<dbReference type="EMBL" id="JACOOO010000038">
    <property type="protein sequence ID" value="MBC5630407.1"/>
    <property type="molecule type" value="Genomic_DNA"/>
</dbReference>
<feature type="transmembrane region" description="Helical" evidence="13">
    <location>
        <begin position="281"/>
        <end position="300"/>
    </location>
</feature>
<evidence type="ECO:0000256" key="8">
    <source>
        <dbReference type="ARBA" id="ARBA00022692"/>
    </source>
</evidence>
<evidence type="ECO:0000256" key="10">
    <source>
        <dbReference type="ARBA" id="ARBA00023065"/>
    </source>
</evidence>
<feature type="transmembrane region" description="Helical" evidence="13">
    <location>
        <begin position="7"/>
        <end position="30"/>
    </location>
</feature>
<proteinExistence type="inferred from homology"/>
<feature type="transmembrane region" description="Helical" evidence="13">
    <location>
        <begin position="86"/>
        <end position="109"/>
    </location>
</feature>
<comment type="caution">
    <text evidence="14">The sequence shown here is derived from an EMBL/GenBank/DDBJ whole genome shotgun (WGS) entry which is preliminary data.</text>
</comment>
<accession>A0ABR7DG36</accession>
<feature type="transmembrane region" description="Helical" evidence="13">
    <location>
        <begin position="350"/>
        <end position="371"/>
    </location>
</feature>
<keyword evidence="9 13" id="KW-1133">Transmembrane helix</keyword>
<comment type="function">
    <text evidence="1">Multidrug efflux pump.</text>
</comment>
<evidence type="ECO:0000256" key="1">
    <source>
        <dbReference type="ARBA" id="ARBA00003408"/>
    </source>
</evidence>
<evidence type="ECO:0000256" key="4">
    <source>
        <dbReference type="ARBA" id="ARBA00020268"/>
    </source>
</evidence>
<keyword evidence="10" id="KW-0406">Ion transport</keyword>
<dbReference type="PANTHER" id="PTHR43298:SF2">
    <property type="entry name" value="FMN_FAD EXPORTER YEEO-RELATED"/>
    <property type="match status" value="1"/>
</dbReference>
<feature type="transmembrane region" description="Helical" evidence="13">
    <location>
        <begin position="42"/>
        <end position="65"/>
    </location>
</feature>
<evidence type="ECO:0000313" key="14">
    <source>
        <dbReference type="EMBL" id="MBC5630407.1"/>
    </source>
</evidence>
<dbReference type="PANTHER" id="PTHR43298">
    <property type="entry name" value="MULTIDRUG RESISTANCE PROTEIN NORM-RELATED"/>
    <property type="match status" value="1"/>
</dbReference>
<dbReference type="InterPro" id="IPR048279">
    <property type="entry name" value="MdtK-like"/>
</dbReference>
<sequence length="455" mass="49406">MGTKRIFPLLMTMALPAMLSMFIQSMYNVVDSMFVARIGEEAITAVSLAFPIQNIILAVAVGTGVGINSVISRRLGEKNYDKANSAVTHGLIIGVIEAVIFIVLGLIFINPFFKMFTESKEVINLGVNYTYIVTMVSFGVIIHIIIEKVLQSTGNMIYPMIFQAVGAITNIILDPIFIFGLFGVPKMGVAGAAIATVAGQILAMTLSVITLIYKNHEVEIKKKGFKFEMKVVKEIFTVGAPSIMMISLGSILVMGLNAILISFSQVAVALFGIYFKLQSFVFMPVSGLTQGAMPILGYNYGAKNRDRFINTLKLGIIVSVIIMAAGNFIFLAFPEELLMIFNASEEMLSIGKTALCTISLSYIPAALGLLFATAFQAIGKGNLSLLITLLRQIIIILPMAFILSKFIGLTGVWITFPIAEIVAAIFAGLMFIRVCKRDSVLNNDGLTLIKDEVNI</sequence>
<evidence type="ECO:0000256" key="5">
    <source>
        <dbReference type="ARBA" id="ARBA00022448"/>
    </source>
</evidence>
<evidence type="ECO:0000256" key="6">
    <source>
        <dbReference type="ARBA" id="ARBA00022449"/>
    </source>
</evidence>
<keyword evidence="5" id="KW-0813">Transport</keyword>
<feature type="transmembrane region" description="Helical" evidence="13">
    <location>
        <begin position="251"/>
        <end position="275"/>
    </location>
</feature>
<feature type="transmembrane region" description="Helical" evidence="13">
    <location>
        <begin position="312"/>
        <end position="330"/>
    </location>
</feature>
<evidence type="ECO:0000256" key="13">
    <source>
        <dbReference type="SAM" id="Phobius"/>
    </source>
</evidence>
<evidence type="ECO:0000256" key="12">
    <source>
        <dbReference type="ARBA" id="ARBA00031636"/>
    </source>
</evidence>
<protein>
    <recommendedName>
        <fullName evidence="4">Probable multidrug resistance protein NorM</fullName>
    </recommendedName>
    <alternativeName>
        <fullName evidence="12">Multidrug-efflux transporter</fullName>
    </alternativeName>
</protein>
<feature type="transmembrane region" description="Helical" evidence="13">
    <location>
        <begin position="188"/>
        <end position="213"/>
    </location>
</feature>
<dbReference type="PIRSF" id="PIRSF006603">
    <property type="entry name" value="DinF"/>
    <property type="match status" value="1"/>
</dbReference>
<feature type="transmembrane region" description="Helical" evidence="13">
    <location>
        <begin position="129"/>
        <end position="146"/>
    </location>
</feature>
<evidence type="ECO:0000256" key="11">
    <source>
        <dbReference type="ARBA" id="ARBA00023136"/>
    </source>
</evidence>
<evidence type="ECO:0000313" key="15">
    <source>
        <dbReference type="Proteomes" id="UP000596929"/>
    </source>
</evidence>
<keyword evidence="11 13" id="KW-0472">Membrane</keyword>
<evidence type="ECO:0000256" key="2">
    <source>
        <dbReference type="ARBA" id="ARBA00004651"/>
    </source>
</evidence>
<evidence type="ECO:0000256" key="9">
    <source>
        <dbReference type="ARBA" id="ARBA00022989"/>
    </source>
</evidence>